<accession>A0ABV2G4M3</accession>
<dbReference type="InterPro" id="IPR036754">
    <property type="entry name" value="YbaK/aa-tRNA-synt-asso_dom_sf"/>
</dbReference>
<dbReference type="Proteomes" id="UP001549200">
    <property type="component" value="Unassembled WGS sequence"/>
</dbReference>
<gene>
    <name evidence="1" type="ORF">ABID13_004899</name>
</gene>
<organism evidence="1 2">
    <name type="scientific">Enterocloster citroniae</name>
    <dbReference type="NCBI Taxonomy" id="358743"/>
    <lineage>
        <taxon>Bacteria</taxon>
        <taxon>Bacillati</taxon>
        <taxon>Bacillota</taxon>
        <taxon>Clostridia</taxon>
        <taxon>Lachnospirales</taxon>
        <taxon>Lachnospiraceae</taxon>
        <taxon>Enterocloster</taxon>
    </lineage>
</organism>
<keyword evidence="1" id="KW-0378">Hydrolase</keyword>
<sequence length="78" mass="8928">MKIHLDITPGFVSIPALMNDAEYHIQLLIDRDAMQKQEYFPCHPYVNTSSIKFRTRDLLEKLLPAMGHSYIVVDLPGA</sequence>
<proteinExistence type="predicted"/>
<keyword evidence="2" id="KW-1185">Reference proteome</keyword>
<dbReference type="SUPFAM" id="SSF55826">
    <property type="entry name" value="YbaK/ProRS associated domain"/>
    <property type="match status" value="1"/>
</dbReference>
<dbReference type="Gene3D" id="3.90.960.10">
    <property type="entry name" value="YbaK/aminoacyl-tRNA synthetase-associated domain"/>
    <property type="match status" value="1"/>
</dbReference>
<dbReference type="GO" id="GO:0016787">
    <property type="term" value="F:hydrolase activity"/>
    <property type="evidence" value="ECO:0007669"/>
    <property type="project" value="UniProtKB-KW"/>
</dbReference>
<name>A0ABV2G4M3_9FIRM</name>
<reference evidence="1 2" key="1">
    <citation type="submission" date="2024-06" db="EMBL/GenBank/DDBJ databases">
        <title>Genomic Encyclopedia of Type Strains, Phase IV (KMG-IV): sequencing the most valuable type-strain genomes for metagenomic binning, comparative biology and taxonomic classification.</title>
        <authorList>
            <person name="Goeker M."/>
        </authorList>
    </citation>
    <scope>NUCLEOTIDE SEQUENCE [LARGE SCALE GENOMIC DNA]</scope>
    <source>
        <strain evidence="1 2">DSM 19261</strain>
    </source>
</reference>
<evidence type="ECO:0000313" key="2">
    <source>
        <dbReference type="Proteomes" id="UP001549200"/>
    </source>
</evidence>
<dbReference type="EMBL" id="JBEPLZ010000027">
    <property type="protein sequence ID" value="MET3573239.1"/>
    <property type="molecule type" value="Genomic_DNA"/>
</dbReference>
<protein>
    <submittedName>
        <fullName evidence="1">Ala-tRNA(Pro) deacylase</fullName>
        <ecNumber evidence="1">3.1.1.-</ecNumber>
    </submittedName>
</protein>
<comment type="caution">
    <text evidence="1">The sequence shown here is derived from an EMBL/GenBank/DDBJ whole genome shotgun (WGS) entry which is preliminary data.</text>
</comment>
<evidence type="ECO:0000313" key="1">
    <source>
        <dbReference type="EMBL" id="MET3573239.1"/>
    </source>
</evidence>
<dbReference type="EC" id="3.1.1.-" evidence="1"/>